<dbReference type="PATRIC" id="fig|543877.4.peg.1150"/>
<dbReference type="SUPFAM" id="SSF50118">
    <property type="entry name" value="Cell growth inhibitor/plasmid maintenance toxic component"/>
    <property type="match status" value="1"/>
</dbReference>
<keyword evidence="4" id="KW-0805">Transcription regulation</keyword>
<dbReference type="KEGG" id="amx:AM2010_1133"/>
<name>A0A0G3XA23_9SPHN</name>
<evidence type="ECO:0000313" key="8">
    <source>
        <dbReference type="EMBL" id="AKM07208.1"/>
    </source>
</evidence>
<dbReference type="OrthoDB" id="9813510at2"/>
<evidence type="ECO:0000256" key="7">
    <source>
        <dbReference type="ARBA" id="ARBA00033135"/>
    </source>
</evidence>
<dbReference type="InterPro" id="IPR002712">
    <property type="entry name" value="CcdB"/>
</dbReference>
<sequence>MAQFDVYANRSGRGFLLDCQADLLSHLNVRFVVPLLLPGDGPVPARHLNPAFEIDGELHLMVTQYAGAVELRELGRRVTSLAKHNREIMNALDFLLTGV</sequence>
<dbReference type="AlphaFoldDB" id="A0A0G3XA23"/>
<dbReference type="Proteomes" id="UP000037643">
    <property type="component" value="Chromosome"/>
</dbReference>
<keyword evidence="5" id="KW-0804">Transcription</keyword>
<proteinExistence type="inferred from homology"/>
<evidence type="ECO:0000256" key="4">
    <source>
        <dbReference type="ARBA" id="ARBA00023015"/>
    </source>
</evidence>
<accession>A0A0G3XA23</accession>
<dbReference type="GO" id="GO:0008657">
    <property type="term" value="F:DNA topoisomerase type II (double strand cut, ATP-hydrolyzing) inhibitor activity"/>
    <property type="evidence" value="ECO:0007669"/>
    <property type="project" value="InterPro"/>
</dbReference>
<dbReference type="Gene3D" id="2.30.30.110">
    <property type="match status" value="1"/>
</dbReference>
<dbReference type="InterPro" id="IPR011067">
    <property type="entry name" value="Plasmid_toxin/cell-grow_inhib"/>
</dbReference>
<evidence type="ECO:0000256" key="5">
    <source>
        <dbReference type="ARBA" id="ARBA00023163"/>
    </source>
</evidence>
<dbReference type="EMBL" id="CP011805">
    <property type="protein sequence ID" value="AKM07208.1"/>
    <property type="molecule type" value="Genomic_DNA"/>
</dbReference>
<dbReference type="GO" id="GO:0006276">
    <property type="term" value="P:plasmid maintenance"/>
    <property type="evidence" value="ECO:0007669"/>
    <property type="project" value="InterPro"/>
</dbReference>
<evidence type="ECO:0000256" key="2">
    <source>
        <dbReference type="ARBA" id="ARBA00015075"/>
    </source>
</evidence>
<dbReference type="RefSeq" id="WP_047806253.1">
    <property type="nucleotide sequence ID" value="NZ_CP011805.1"/>
</dbReference>
<evidence type="ECO:0000256" key="1">
    <source>
        <dbReference type="ARBA" id="ARBA00005230"/>
    </source>
</evidence>
<evidence type="ECO:0000256" key="3">
    <source>
        <dbReference type="ARBA" id="ARBA00022491"/>
    </source>
</evidence>
<reference evidence="8 9" key="1">
    <citation type="submission" date="2015-06" db="EMBL/GenBank/DDBJ databases">
        <authorList>
            <person name="Kim K.M."/>
        </authorList>
    </citation>
    <scope>NUCLEOTIDE SEQUENCE [LARGE SCALE GENOMIC DNA]</scope>
    <source>
        <strain evidence="8 9">KCTC 22370</strain>
    </source>
</reference>
<protein>
    <recommendedName>
        <fullName evidence="2">Toxin CcdB</fullName>
    </recommendedName>
    <alternativeName>
        <fullName evidence="7">Cytotoxic protein CcdB</fullName>
    </alternativeName>
    <alternativeName>
        <fullName evidence="6">Protein LetD</fullName>
    </alternativeName>
</protein>
<keyword evidence="9" id="KW-1185">Reference proteome</keyword>
<organism evidence="8 9">
    <name type="scientific">Pelagerythrobacter marensis</name>
    <dbReference type="NCBI Taxonomy" id="543877"/>
    <lineage>
        <taxon>Bacteria</taxon>
        <taxon>Pseudomonadati</taxon>
        <taxon>Pseudomonadota</taxon>
        <taxon>Alphaproteobacteria</taxon>
        <taxon>Sphingomonadales</taxon>
        <taxon>Erythrobacteraceae</taxon>
        <taxon>Pelagerythrobacter</taxon>
    </lineage>
</organism>
<dbReference type="Pfam" id="PF01845">
    <property type="entry name" value="CcdB"/>
    <property type="match status" value="1"/>
</dbReference>
<comment type="similarity">
    <text evidence="1">Belongs to the CcdB toxin family.</text>
</comment>
<evidence type="ECO:0000313" key="9">
    <source>
        <dbReference type="Proteomes" id="UP000037643"/>
    </source>
</evidence>
<evidence type="ECO:0000256" key="6">
    <source>
        <dbReference type="ARBA" id="ARBA00029628"/>
    </source>
</evidence>
<gene>
    <name evidence="8" type="ORF">AM2010_1133</name>
</gene>
<keyword evidence="3" id="KW-0678">Repressor</keyword>